<dbReference type="InterPro" id="IPR004242">
    <property type="entry name" value="Transposase_21"/>
</dbReference>
<accession>A0AAD8STM7</accession>
<proteinExistence type="predicted"/>
<dbReference type="PANTHER" id="PTHR10775:SF185">
    <property type="entry name" value="OS08G0208400 PROTEIN"/>
    <property type="match status" value="1"/>
</dbReference>
<evidence type="ECO:0000313" key="6">
    <source>
        <dbReference type="Proteomes" id="UP001231189"/>
    </source>
</evidence>
<evidence type="ECO:0000259" key="4">
    <source>
        <dbReference type="Pfam" id="PF13963"/>
    </source>
</evidence>
<dbReference type="Proteomes" id="UP001231189">
    <property type="component" value="Unassembled WGS sequence"/>
</dbReference>
<name>A0AAD8STM7_LOLMU</name>
<keyword evidence="1" id="KW-0175">Coiled coil</keyword>
<dbReference type="Pfam" id="PF02992">
    <property type="entry name" value="Transposase_21"/>
    <property type="match status" value="1"/>
</dbReference>
<evidence type="ECO:0000256" key="2">
    <source>
        <dbReference type="SAM" id="MobiDB-lite"/>
    </source>
</evidence>
<feature type="domain" description="DUF4218" evidence="3">
    <location>
        <begin position="692"/>
        <end position="804"/>
    </location>
</feature>
<keyword evidence="6" id="KW-1185">Reference proteome</keyword>
<dbReference type="Pfam" id="PF13960">
    <property type="entry name" value="DUF4218"/>
    <property type="match status" value="1"/>
</dbReference>
<gene>
    <name evidence="5" type="ORF">QYE76_051899</name>
</gene>
<dbReference type="InterPro" id="IPR004252">
    <property type="entry name" value="Probable_transposase_24"/>
</dbReference>
<organism evidence="5 6">
    <name type="scientific">Lolium multiflorum</name>
    <name type="common">Italian ryegrass</name>
    <name type="synonym">Lolium perenne subsp. multiflorum</name>
    <dbReference type="NCBI Taxonomy" id="4521"/>
    <lineage>
        <taxon>Eukaryota</taxon>
        <taxon>Viridiplantae</taxon>
        <taxon>Streptophyta</taxon>
        <taxon>Embryophyta</taxon>
        <taxon>Tracheophyta</taxon>
        <taxon>Spermatophyta</taxon>
        <taxon>Magnoliopsida</taxon>
        <taxon>Liliopsida</taxon>
        <taxon>Poales</taxon>
        <taxon>Poaceae</taxon>
        <taxon>BOP clade</taxon>
        <taxon>Pooideae</taxon>
        <taxon>Poodae</taxon>
        <taxon>Poeae</taxon>
        <taxon>Poeae Chloroplast Group 2 (Poeae type)</taxon>
        <taxon>Loliodinae</taxon>
        <taxon>Loliinae</taxon>
        <taxon>Lolium</taxon>
    </lineage>
</organism>
<dbReference type="EMBL" id="JAUUTY010000003">
    <property type="protein sequence ID" value="KAK1663740.1"/>
    <property type="molecule type" value="Genomic_DNA"/>
</dbReference>
<reference evidence="5" key="1">
    <citation type="submission" date="2023-07" db="EMBL/GenBank/DDBJ databases">
        <title>A chromosome-level genome assembly of Lolium multiflorum.</title>
        <authorList>
            <person name="Chen Y."/>
            <person name="Copetti D."/>
            <person name="Kolliker R."/>
            <person name="Studer B."/>
        </authorList>
    </citation>
    <scope>NUCLEOTIDE SEQUENCE</scope>
    <source>
        <strain evidence="5">02402/16</strain>
        <tissue evidence="5">Leaf</tissue>
    </source>
</reference>
<dbReference type="PANTHER" id="PTHR10775">
    <property type="entry name" value="OS08G0208400 PROTEIN"/>
    <property type="match status" value="1"/>
</dbReference>
<sequence>MDDRSWITKGARRLSSEHLKGVEGFMQHVSTVFGKDVAILCPCCQCLNRNSLPQGKVEYHLLLNGIASTYDRWVHHGEPLHAQPEHDEPEHGQPDAQAHHANDDGIDFLENILQDNAGLEEEDGYEDDRIPGLLKDMYMSEDHVDGEKSVFADMIEEAKRASVEGGKFSRFTFTVKLLHVKSFYRISNAAFNAILRILTLQFPNSSVLRSYDEALSIISKLGLGYVSIHACPNNCVLFRKEYAKLDKCPKCNASRWRDADGKKRIPDKVLRHFPLTKRLQRMFVSKKGSEEVQWHKVKRQPVDNELSHPADGDAWKDFDNKYPTFAADARNIRLGIATDGFNPFGMSRKYSMWPVFVVPYNLPPWACMDQSNFMMALLIPGPSSPGKDFDVFMEPLVEELLLLWAGVPTYDALKPADKFDMRAAVIWCIHDYPALHTLSGRITAGYQACVRCDKEPCSKKIRNKICFIGHRRFLAKNHPWRKSKDFNGHTIRDKPVEFTQQELQQQLEKVKDVRPGKLQRKRKREEGQCWSRRSCLWDLPYWEDLKLRHNLDVMHIEKNICDNLLGTFLNIEGKTKDMLNSRLDLEDMDIRDDLHLRPVNGGESWEMPEAWYTMSKEEKLAFCEFIKAVRFPDGYASNLGKCVSADGCKLQGLKTHDCHILLQRILPAGLRGIMHKDIYEAVAELGNFFRELCCKTLKRDVLDRLEAEIPVILCKLEKIFPPSFFDVMVHLAVHLPKEARLRGPVQYGWMFPVERRLLTCKRYVRNTARPEGSIAEAYVVDECLAFCSRYFDDVETRFNRPGRNSERDDSHIGDVSVFKHGVNFIGGSEYLDAGAEYDKMVWLCKEELKQQNEQINTDKWLAKGFAKWFQTHIGELYVQGNVSADMFALASLPDRRVRKYSACIVDSVRYHTVDREKNRKTQNSGIVSEGEHEKEYIDFYGQLKDIIHLQYNSSGDRVVPATGDNEEQLLHLNEDSLLHMGDGYHSMDEASTGQMQLSPLAPNAGISEEPEEPCTVTAARNYRNGKGLERLTKGLGSKVRIEIAEGMKRPEKPVQAAKLASEGGLIARTLMPILPHFKDYKRNELLMKNFVGKVSANFEMDSEAKVNVDACTDILKNVCKNRRHHVKKKYFDEVEASKVSIKSPVPYITDVEWQNLTTLWSTPRHKMTCEKNTANRKKVKFGQKTGSRCYVAHVHAIKEERKDEALSAVEIFKATHDSKKVGFSADVQDAIAKMEEKLAAPVPDGEVPKSDVEIVSDVLTEKCPSNTFLKNVGLRSSSSTKSSKSNAAVTAHVHQLEEQLEMSQQQARAMREEMAAMKKKAAEAEAAQAERDKSFELLLKRNEENDARFQHMMAMLAGKPTGN</sequence>
<dbReference type="InterPro" id="IPR029480">
    <property type="entry name" value="Transpos_assoc"/>
</dbReference>
<evidence type="ECO:0000259" key="3">
    <source>
        <dbReference type="Pfam" id="PF13960"/>
    </source>
</evidence>
<feature type="coiled-coil region" evidence="1">
    <location>
        <begin position="1286"/>
        <end position="1332"/>
    </location>
</feature>
<evidence type="ECO:0000313" key="5">
    <source>
        <dbReference type="EMBL" id="KAK1663740.1"/>
    </source>
</evidence>
<evidence type="ECO:0000256" key="1">
    <source>
        <dbReference type="SAM" id="Coils"/>
    </source>
</evidence>
<feature type="domain" description="Transposase-associated" evidence="4">
    <location>
        <begin position="4"/>
        <end position="78"/>
    </location>
</feature>
<dbReference type="Pfam" id="PF13963">
    <property type="entry name" value="Transpos_assoc"/>
    <property type="match status" value="1"/>
</dbReference>
<protein>
    <submittedName>
        <fullName evidence="5">Uncharacterized protein</fullName>
    </submittedName>
</protein>
<comment type="caution">
    <text evidence="5">The sequence shown here is derived from an EMBL/GenBank/DDBJ whole genome shotgun (WGS) entry which is preliminary data.</text>
</comment>
<dbReference type="Pfam" id="PF03004">
    <property type="entry name" value="Transposase_24"/>
    <property type="match status" value="1"/>
</dbReference>
<feature type="region of interest" description="Disordered" evidence="2">
    <location>
        <begin position="80"/>
        <end position="101"/>
    </location>
</feature>
<dbReference type="InterPro" id="IPR025452">
    <property type="entry name" value="DUF4218"/>
</dbReference>